<reference evidence="7" key="1">
    <citation type="submission" date="2009-04" db="EMBL/GenBank/DDBJ databases">
        <authorList>
            <person name="Weinstock G."/>
            <person name="Sodergren E."/>
            <person name="Clifton S."/>
            <person name="Fulton L."/>
            <person name="Fulton B."/>
            <person name="Courtney L."/>
            <person name="Fronick C."/>
            <person name="Harrison M."/>
            <person name="Strong C."/>
            <person name="Farmer C."/>
            <person name="Delahaunty K."/>
            <person name="Markovic C."/>
            <person name="Hall O."/>
            <person name="Minx P."/>
            <person name="Tomlinson C."/>
            <person name="Mitreva M."/>
            <person name="Nelson J."/>
            <person name="Hou S."/>
            <person name="Wollam A."/>
            <person name="Pepin K.H."/>
            <person name="Johnson M."/>
            <person name="Bhonagiri V."/>
            <person name="Nash W.E."/>
            <person name="Warren W."/>
            <person name="Chinwalla A."/>
            <person name="Mardis E.R."/>
            <person name="Wilson R.K."/>
        </authorList>
    </citation>
    <scope>NUCLEOTIDE SEQUENCE [LARGE SCALE GENOMIC DNA]</scope>
    <source>
        <strain evidence="7">DSM 14600</strain>
    </source>
</reference>
<dbReference type="InterPro" id="IPR013574">
    <property type="entry name" value="Glucan-bd_C/Surface_Ag-I/II_V"/>
</dbReference>
<accession>C4GC63</accession>
<evidence type="ECO:0000259" key="6">
    <source>
        <dbReference type="Pfam" id="PF18652"/>
    </source>
</evidence>
<keyword evidence="3" id="KW-1133">Transmembrane helix</keyword>
<dbReference type="AlphaFoldDB" id="C4GC63"/>
<proteinExistence type="predicted"/>
<feature type="transmembrane region" description="Helical" evidence="3">
    <location>
        <begin position="637"/>
        <end position="657"/>
    </location>
</feature>
<dbReference type="InterPro" id="IPR036234">
    <property type="entry name" value="SA_I/II_PAC_V_sf"/>
</dbReference>
<sequence>MKGKSRAISKKLSAITLSCLVMFGTVGAVLPTYAADPVKGIEIKADRTELDQSVSDAKNAGAEIVQDADVDKGVVKSEAEADSKRSEIEADYKQQVQQLKDAKKAAQKYSQDKKKYDEAKKKYDAELAKYNIAKKKYDDELTAYNKAMEELEKKKNEDGYMSVPSSQTLQFKSEPSASMQFLNGGKAYSQTEWKTFFDSNIGSKLGIDQTQATNDFNYINSVANAAETRVMLHKGQPLKVAYTNLQNSYVNGKKIARVEYTYTLRDTGISGVNDLPALIEKDPTVTIWYLNSYGQADINLTADFYDGAGHKIDMTGALFNFSSLNHGTGTSSSAPSAVGKPMIEKVLGFNGDYIYISGSSVTKQADGGAYASNDNDSKAKGSRFSTSEWDDSTSGSGKPTWYGAIVGKAKGTSVSVDIGASKRGVVWFAFNSDIKAIPAPVKPVAPVPPTEPEEPQKPEQVSYHYDILYVQSQVEKNVLDGNNQDINNGTVQIGSVVKFALHTTNIPAGHEKINSLVFSDVLPSGYEVDVEATRQASADYDISYDASTRRMVFTANAALLTQINSDLTKTAKVPAPIVTGKVTKENTTYVNDFDLTINNVYSVKSNVVKVHTPTPKVPNHPNKPELQRPKTGDLGNLPIMILLLLASGGVLAGTLVVKRKKQA</sequence>
<keyword evidence="8" id="KW-1185">Reference proteome</keyword>
<evidence type="ECO:0000313" key="7">
    <source>
        <dbReference type="EMBL" id="EEP28005.1"/>
    </source>
</evidence>
<comment type="caution">
    <text evidence="7">The sequence shown here is derived from an EMBL/GenBank/DDBJ whole genome shotgun (WGS) entry which is preliminary data.</text>
</comment>
<feature type="region of interest" description="Disordered" evidence="2">
    <location>
        <begin position="364"/>
        <end position="397"/>
    </location>
</feature>
<keyword evidence="4" id="KW-0732">Signal</keyword>
<evidence type="ECO:0000256" key="2">
    <source>
        <dbReference type="SAM" id="MobiDB-lite"/>
    </source>
</evidence>
<protein>
    <submittedName>
        <fullName evidence="7">Agglutinin receptor</fullName>
    </submittedName>
</protein>
<evidence type="ECO:0000256" key="1">
    <source>
        <dbReference type="SAM" id="Coils"/>
    </source>
</evidence>
<dbReference type="eggNOG" id="COG3064">
    <property type="taxonomic scope" value="Bacteria"/>
</dbReference>
<gene>
    <name evidence="7" type="ORF">GCWU000342_01550</name>
</gene>
<dbReference type="SUPFAM" id="SSF74914">
    <property type="entry name" value="V-region of surface antigen I/II (SA I/II, PAC)"/>
    <property type="match status" value="1"/>
</dbReference>
<organism evidence="7 8">
    <name type="scientific">Shuttleworthella satelles DSM 14600</name>
    <dbReference type="NCBI Taxonomy" id="626523"/>
    <lineage>
        <taxon>Bacteria</taxon>
        <taxon>Bacillati</taxon>
        <taxon>Bacillota</taxon>
        <taxon>Clostridia</taxon>
        <taxon>Lachnospirales</taxon>
        <taxon>Lachnospiraceae</taxon>
        <taxon>Shuttleworthella</taxon>
    </lineage>
</organism>
<evidence type="ECO:0000256" key="4">
    <source>
        <dbReference type="SAM" id="SignalP"/>
    </source>
</evidence>
<dbReference type="InterPro" id="IPR041324">
    <property type="entry name" value="AgI/II_N"/>
</dbReference>
<dbReference type="HOGENOM" id="CLU_021143_0_0_9"/>
<feature type="compositionally biased region" description="Polar residues" evidence="2">
    <location>
        <begin position="383"/>
        <end position="397"/>
    </location>
</feature>
<keyword evidence="3" id="KW-0812">Transmembrane</keyword>
<dbReference type="Pfam" id="PF18652">
    <property type="entry name" value="Adhesin_P1_N"/>
    <property type="match status" value="1"/>
</dbReference>
<dbReference type="EMBL" id="ACIP02000003">
    <property type="protein sequence ID" value="EEP28005.1"/>
    <property type="molecule type" value="Genomic_DNA"/>
</dbReference>
<name>C4GC63_9FIRM</name>
<feature type="domain" description="Antigen I/II N-terminal" evidence="6">
    <location>
        <begin position="33"/>
        <end position="144"/>
    </location>
</feature>
<evidence type="ECO:0000313" key="8">
    <source>
        <dbReference type="Proteomes" id="UP000003494"/>
    </source>
</evidence>
<keyword evidence="7" id="KW-0675">Receptor</keyword>
<evidence type="ECO:0000256" key="3">
    <source>
        <dbReference type="SAM" id="Phobius"/>
    </source>
</evidence>
<dbReference type="Pfam" id="PF08363">
    <property type="entry name" value="GbpC"/>
    <property type="match status" value="1"/>
</dbReference>
<dbReference type="Gene3D" id="2.60.530.10">
    <property type="entry name" value="Major cell-surface adhesin PAc"/>
    <property type="match status" value="1"/>
</dbReference>
<feature type="coiled-coil region" evidence="1">
    <location>
        <begin position="85"/>
        <end position="157"/>
    </location>
</feature>
<keyword evidence="3" id="KW-0472">Membrane</keyword>
<dbReference type="STRING" id="626523.GCWU000342_01550"/>
<dbReference type="Proteomes" id="UP000003494">
    <property type="component" value="Unassembled WGS sequence"/>
</dbReference>
<dbReference type="Gene3D" id="2.60.40.740">
    <property type="match status" value="1"/>
</dbReference>
<keyword evidence="1" id="KW-0175">Coiled coil</keyword>
<feature type="domain" description="Glucan-binding protein C/Surface antigen I/II V-domain" evidence="5">
    <location>
        <begin position="225"/>
        <end position="431"/>
    </location>
</feature>
<dbReference type="RefSeq" id="WP_006906548.1">
    <property type="nucleotide sequence ID" value="NZ_GG665866.1"/>
</dbReference>
<evidence type="ECO:0000259" key="5">
    <source>
        <dbReference type="Pfam" id="PF08363"/>
    </source>
</evidence>
<feature type="signal peptide" evidence="4">
    <location>
        <begin position="1"/>
        <end position="34"/>
    </location>
</feature>
<feature type="chain" id="PRO_5002936564" evidence="4">
    <location>
        <begin position="35"/>
        <end position="663"/>
    </location>
</feature>